<accession>A0AAE9YRQ3</accession>
<dbReference type="EMBL" id="CP059735">
    <property type="protein sequence ID" value="WDE00010.1"/>
    <property type="molecule type" value="Genomic_DNA"/>
</dbReference>
<dbReference type="RefSeq" id="WP_152646737.1">
    <property type="nucleotide sequence ID" value="NZ_CP059735.1"/>
</dbReference>
<reference evidence="1 2" key="2">
    <citation type="journal article" date="2022" name="Mar. Drugs">
        <title>Bioassay-Guided Fractionation Leads to the Detection of Cholic Acid Generated by the Rare Thalassomonas sp.</title>
        <authorList>
            <person name="Pheiffer F."/>
            <person name="Schneider Y.K."/>
            <person name="Hansen E.H."/>
            <person name="Andersen J.H."/>
            <person name="Isaksson J."/>
            <person name="Busche T."/>
            <person name="R C."/>
            <person name="Kalinowski J."/>
            <person name="Zyl L.V."/>
            <person name="Trindade M."/>
        </authorList>
    </citation>
    <scope>NUCLEOTIDE SEQUENCE [LARGE SCALE GENOMIC DNA]</scope>
    <source>
        <strain evidence="1 2">A5K-106</strain>
    </source>
</reference>
<protein>
    <submittedName>
        <fullName evidence="1">Uncharacterized protein</fullName>
    </submittedName>
</protein>
<dbReference type="AlphaFoldDB" id="A0AAE9YRQ3"/>
<keyword evidence="2" id="KW-1185">Reference proteome</keyword>
<sequence length="100" mass="11350">MKTLTLYLCLFLVLLFFFPSDGASLTFRASVTAADIQKYPAEITLLGAYDKCRLVRAFKKDPEHSACYLYQDEQQLWVLKSYAAICKTRCVHTEAAVTTN</sequence>
<evidence type="ECO:0000313" key="2">
    <source>
        <dbReference type="Proteomes" id="UP000032568"/>
    </source>
</evidence>
<reference evidence="1 2" key="1">
    <citation type="journal article" date="2015" name="Genome Announc.">
        <title>Draft Genome Sequences of Marine Isolates of Thalassomonas viridans and Thalassomonas actiniarum.</title>
        <authorList>
            <person name="Olonade I."/>
            <person name="van Zyl L.J."/>
            <person name="Trindade M."/>
        </authorList>
    </citation>
    <scope>NUCLEOTIDE SEQUENCE [LARGE SCALE GENOMIC DNA]</scope>
    <source>
        <strain evidence="1 2">A5K-106</strain>
    </source>
</reference>
<organism evidence="1 2">
    <name type="scientific">Thalassomonas actiniarum</name>
    <dbReference type="NCBI Taxonomy" id="485447"/>
    <lineage>
        <taxon>Bacteria</taxon>
        <taxon>Pseudomonadati</taxon>
        <taxon>Pseudomonadota</taxon>
        <taxon>Gammaproteobacteria</taxon>
        <taxon>Alteromonadales</taxon>
        <taxon>Colwelliaceae</taxon>
        <taxon>Thalassomonas</taxon>
    </lineage>
</organism>
<gene>
    <name evidence="1" type="ORF">SG35_004930</name>
</gene>
<dbReference type="Proteomes" id="UP000032568">
    <property type="component" value="Chromosome"/>
</dbReference>
<evidence type="ECO:0000313" key="1">
    <source>
        <dbReference type="EMBL" id="WDE00010.1"/>
    </source>
</evidence>
<proteinExistence type="predicted"/>
<dbReference type="KEGG" id="tact:SG35_004930"/>
<name>A0AAE9YRQ3_9GAMM</name>